<evidence type="ECO:0000256" key="5">
    <source>
        <dbReference type="ARBA" id="ARBA00023274"/>
    </source>
</evidence>
<accession>A0A8D9FGV2</accession>
<dbReference type="EMBL" id="HBUF01228220">
    <property type="protein sequence ID" value="CAG6672322.1"/>
    <property type="molecule type" value="Transcribed_RNA"/>
</dbReference>
<dbReference type="GO" id="GO:0005840">
    <property type="term" value="C:ribosome"/>
    <property type="evidence" value="ECO:0007669"/>
    <property type="project" value="UniProtKB-KW"/>
</dbReference>
<keyword evidence="3 9" id="KW-0689">Ribosomal protein</keyword>
<proteinExistence type="inferred from homology"/>
<evidence type="ECO:0000313" key="9">
    <source>
        <dbReference type="EMBL" id="CAG6787965.1"/>
    </source>
</evidence>
<dbReference type="EMBL" id="HBUF01656978">
    <property type="protein sequence ID" value="CAG6787965.1"/>
    <property type="molecule type" value="Transcribed_RNA"/>
</dbReference>
<reference evidence="9" key="1">
    <citation type="submission" date="2021-05" db="EMBL/GenBank/DDBJ databases">
        <authorList>
            <person name="Alioto T."/>
            <person name="Alioto T."/>
            <person name="Gomez Garrido J."/>
        </authorList>
    </citation>
    <scope>NUCLEOTIDE SEQUENCE</scope>
</reference>
<dbReference type="GO" id="GO:0005739">
    <property type="term" value="C:mitochondrion"/>
    <property type="evidence" value="ECO:0007669"/>
    <property type="project" value="UniProtKB-SubCell"/>
</dbReference>
<sequence length="426" mass="48624">MKLTQILKAHHRERWRRYQWRAKGWQVKRHSYAKQALEEHKIPYECAIEFVKDPKPVVTFDYSHVFNPPKPNKNESHPDFKSTACFVYGDTNVPVEGLEQAKVLTNTIEVEQDLPGQILKLKQENPVSDAVHKIVQKSLLSALVYDGAQDKLPFEKDPNRPAVRLPRPYGITDYRKNMLVSNKLLQLCENISPLDISSRAVLNDARFKVNVNKDEDLIQFILRGDKVLMADTPLPAFHNDLQKASSTELPNLYPLKSTISLTKTHFYKTDDFFPLQKNASHPHIHTALIHYNATEVKNAYATPVTDSQVIARSLMKAFAMAAAQARYLYGSNVQDLPSPCTIQLVQTDAQMFHFCAFQLNTLDISSQQKVRNIFWSHPLIQLSSGWGYDSGLPFLTGYNPHVFDLFCAFYRNAGVQRKPEVIRATA</sequence>
<dbReference type="Pfam" id="PF07147">
    <property type="entry name" value="PDCD9"/>
    <property type="match status" value="1"/>
</dbReference>
<dbReference type="EMBL" id="HBUF01340734">
    <property type="protein sequence ID" value="CAG6702936.1"/>
    <property type="molecule type" value="Transcribed_RNA"/>
</dbReference>
<dbReference type="GO" id="GO:0003735">
    <property type="term" value="F:structural constituent of ribosome"/>
    <property type="evidence" value="ECO:0007669"/>
    <property type="project" value="InterPro"/>
</dbReference>
<evidence type="ECO:0000256" key="8">
    <source>
        <dbReference type="ARBA" id="ARBA00041617"/>
    </source>
</evidence>
<dbReference type="EMBL" id="HBUF01170586">
    <property type="protein sequence ID" value="CAG6652240.1"/>
    <property type="molecule type" value="Transcribed_RNA"/>
</dbReference>
<dbReference type="InterPro" id="IPR052482">
    <property type="entry name" value="mtLSU_mL37"/>
</dbReference>
<dbReference type="EMBL" id="HBUF01656979">
    <property type="protein sequence ID" value="CAG6787966.1"/>
    <property type="molecule type" value="Transcribed_RNA"/>
</dbReference>
<dbReference type="AlphaFoldDB" id="A0A8D9FGV2"/>
<dbReference type="PANTHER" id="PTHR15889:SF2">
    <property type="entry name" value="LARGE RIBOSOMAL SUBUNIT PROTEIN ML37"/>
    <property type="match status" value="1"/>
</dbReference>
<evidence type="ECO:0000256" key="7">
    <source>
        <dbReference type="ARBA" id="ARBA00039442"/>
    </source>
</evidence>
<dbReference type="EMBL" id="HBUF01170585">
    <property type="protein sequence ID" value="CAG6652238.1"/>
    <property type="molecule type" value="Transcribed_RNA"/>
</dbReference>
<dbReference type="PANTHER" id="PTHR15889">
    <property type="entry name" value="MITOCHONDRIAL RIBOSOMAL PROTEIN L37"/>
    <property type="match status" value="1"/>
</dbReference>
<evidence type="ECO:0000256" key="2">
    <source>
        <dbReference type="ARBA" id="ARBA00022946"/>
    </source>
</evidence>
<protein>
    <recommendedName>
        <fullName evidence="7">Large ribosomal subunit protein mL37</fullName>
    </recommendedName>
    <alternativeName>
        <fullName evidence="8">39S ribosomal protein L37, mitochondrial</fullName>
    </alternativeName>
</protein>
<dbReference type="EMBL" id="HBUF01340735">
    <property type="protein sequence ID" value="CAG6702938.1"/>
    <property type="molecule type" value="Transcribed_RNA"/>
</dbReference>
<organism evidence="9">
    <name type="scientific">Cacopsylla melanoneura</name>
    <dbReference type="NCBI Taxonomy" id="428564"/>
    <lineage>
        <taxon>Eukaryota</taxon>
        <taxon>Metazoa</taxon>
        <taxon>Ecdysozoa</taxon>
        <taxon>Arthropoda</taxon>
        <taxon>Hexapoda</taxon>
        <taxon>Insecta</taxon>
        <taxon>Pterygota</taxon>
        <taxon>Neoptera</taxon>
        <taxon>Paraneoptera</taxon>
        <taxon>Hemiptera</taxon>
        <taxon>Sternorrhyncha</taxon>
        <taxon>Psylloidea</taxon>
        <taxon>Psyllidae</taxon>
        <taxon>Psyllinae</taxon>
        <taxon>Cacopsylla</taxon>
    </lineage>
</organism>
<keyword evidence="4" id="KW-0496">Mitochondrion</keyword>
<dbReference type="InterPro" id="IPR010793">
    <property type="entry name" value="Ribosomal_mL37/mL65"/>
</dbReference>
<dbReference type="EMBL" id="HBUF01340736">
    <property type="protein sequence ID" value="CAG6702940.1"/>
    <property type="molecule type" value="Transcribed_RNA"/>
</dbReference>
<name>A0A8D9FGV2_9HEMI</name>
<evidence type="ECO:0000256" key="4">
    <source>
        <dbReference type="ARBA" id="ARBA00023128"/>
    </source>
</evidence>
<evidence type="ECO:0000256" key="3">
    <source>
        <dbReference type="ARBA" id="ARBA00022980"/>
    </source>
</evidence>
<dbReference type="GO" id="GO:0006412">
    <property type="term" value="P:translation"/>
    <property type="evidence" value="ECO:0007669"/>
    <property type="project" value="InterPro"/>
</dbReference>
<dbReference type="GO" id="GO:1990904">
    <property type="term" value="C:ribonucleoprotein complex"/>
    <property type="evidence" value="ECO:0007669"/>
    <property type="project" value="UniProtKB-KW"/>
</dbReference>
<dbReference type="EMBL" id="HBUF01656977">
    <property type="protein sequence ID" value="CAG6787964.1"/>
    <property type="molecule type" value="Transcribed_RNA"/>
</dbReference>
<evidence type="ECO:0000256" key="6">
    <source>
        <dbReference type="ARBA" id="ARBA00037985"/>
    </source>
</evidence>
<keyword evidence="5" id="KW-0687">Ribonucleoprotein</keyword>
<evidence type="ECO:0000256" key="1">
    <source>
        <dbReference type="ARBA" id="ARBA00004173"/>
    </source>
</evidence>
<comment type="similarity">
    <text evidence="6">Belongs to the mitochondrion-specific ribosomal protein mL37 family.</text>
</comment>
<dbReference type="EMBL" id="HBUF01228219">
    <property type="protein sequence ID" value="CAG6672321.1"/>
    <property type="molecule type" value="Transcribed_RNA"/>
</dbReference>
<dbReference type="EMBL" id="HBUF01228218">
    <property type="protein sequence ID" value="CAG6672319.1"/>
    <property type="molecule type" value="Transcribed_RNA"/>
</dbReference>
<keyword evidence="2" id="KW-0809">Transit peptide</keyword>
<comment type="subcellular location">
    <subcellularLocation>
        <location evidence="1">Mitochondrion</location>
    </subcellularLocation>
</comment>